<keyword evidence="1" id="KW-0812">Transmembrane</keyword>
<keyword evidence="1" id="KW-0472">Membrane</keyword>
<keyword evidence="3" id="KW-1185">Reference proteome</keyword>
<evidence type="ECO:0000313" key="2">
    <source>
        <dbReference type="EMBL" id="BAL94083.1"/>
    </source>
</evidence>
<name>I0HM46_RUBGI</name>
<evidence type="ECO:0000313" key="3">
    <source>
        <dbReference type="Proteomes" id="UP000007883"/>
    </source>
</evidence>
<proteinExistence type="predicted"/>
<accession>I0HM46</accession>
<organism evidence="2 3">
    <name type="scientific">Rubrivivax gelatinosus (strain NBRC 100245 / IL144)</name>
    <dbReference type="NCBI Taxonomy" id="983917"/>
    <lineage>
        <taxon>Bacteria</taxon>
        <taxon>Pseudomonadati</taxon>
        <taxon>Pseudomonadota</taxon>
        <taxon>Betaproteobacteria</taxon>
        <taxon>Burkholderiales</taxon>
        <taxon>Sphaerotilaceae</taxon>
        <taxon>Rubrivivax</taxon>
    </lineage>
</organism>
<dbReference type="KEGG" id="rge:RGE_07400"/>
<dbReference type="Proteomes" id="UP000007883">
    <property type="component" value="Chromosome"/>
</dbReference>
<dbReference type="PATRIC" id="fig|983917.3.peg.719"/>
<reference evidence="2 3" key="1">
    <citation type="journal article" date="2012" name="J. Bacteriol.">
        <title>Complete genome sequence of phototrophic betaproteobacterium Rubrivivax gelatinosus IL144.</title>
        <authorList>
            <person name="Nagashima S."/>
            <person name="Kamimura A."/>
            <person name="Shimizu T."/>
            <person name="Nakamura-isaki S."/>
            <person name="Aono E."/>
            <person name="Sakamoto K."/>
            <person name="Ichikawa N."/>
            <person name="Nakazawa H."/>
            <person name="Sekine M."/>
            <person name="Yamazaki S."/>
            <person name="Fujita N."/>
            <person name="Shimada K."/>
            <person name="Hanada S."/>
            <person name="Nagashima K.V.P."/>
        </authorList>
    </citation>
    <scope>NUCLEOTIDE SEQUENCE [LARGE SCALE GENOMIC DNA]</scope>
    <source>
        <strain evidence="3">NBRC 100245 / IL144</strain>
    </source>
</reference>
<dbReference type="STRING" id="983917.RGE_07400"/>
<dbReference type="RefSeq" id="WP_014426959.1">
    <property type="nucleotide sequence ID" value="NC_017075.1"/>
</dbReference>
<dbReference type="EMBL" id="AP012320">
    <property type="protein sequence ID" value="BAL94083.1"/>
    <property type="molecule type" value="Genomic_DNA"/>
</dbReference>
<gene>
    <name evidence="2" type="ordered locus">RGE_07400</name>
</gene>
<sequence length="384" mass="40263">MEPERRDEWAARVVAWHHRDPLALRVTPQQVGEFGWVDLPFAGGARRARWRPVFTEKVLEAVSARRLAAWARRHGQESRPEADGLPLHQVAIDRALVPEDGVAVVLWLGQATLQTPAGPVQVLLDSRPGGAVLGRRRRSRRRVAVAVIALAAVAALAGAFAWVVQRGRGDEFAAPPVAAASAPVAASAASGAASSASAPAAASAPASAAASAASAPTTASSAAAASAASSASPASAAAAASSPLPKLSVAPPTPIITPRALDADGHRLREPPAFLLGDDERRAARRAGEAARAASAARRADRHEIVYALVTRASRTPAESRLLGRDLEAALGALKGTPRCPRVEVLPAGDDWRAVCWPLLKRDEAQRLRDLLVERGQRVEMIEF</sequence>
<dbReference type="eggNOG" id="ENOG50345X8">
    <property type="taxonomic scope" value="Bacteria"/>
</dbReference>
<keyword evidence="1" id="KW-1133">Transmembrane helix</keyword>
<evidence type="ECO:0000256" key="1">
    <source>
        <dbReference type="SAM" id="Phobius"/>
    </source>
</evidence>
<protein>
    <submittedName>
        <fullName evidence="2">Uncharacterized protein</fullName>
    </submittedName>
</protein>
<feature type="transmembrane region" description="Helical" evidence="1">
    <location>
        <begin position="143"/>
        <end position="164"/>
    </location>
</feature>
<dbReference type="HOGENOM" id="CLU_719399_0_0_4"/>
<dbReference type="AlphaFoldDB" id="I0HM46"/>